<proteinExistence type="predicted"/>
<reference evidence="2" key="1">
    <citation type="submission" date="2005-09" db="EMBL/GenBank/DDBJ databases">
        <authorList>
            <person name="Mural R.J."/>
            <person name="Li P.W."/>
            <person name="Adams M.D."/>
            <person name="Amanatides P.G."/>
            <person name="Baden-Tillson H."/>
            <person name="Barnstead M."/>
            <person name="Chin S.H."/>
            <person name="Dew I."/>
            <person name="Evans C.A."/>
            <person name="Ferriera S."/>
            <person name="Flanigan M."/>
            <person name="Fosler C."/>
            <person name="Glodek A."/>
            <person name="Gu Z."/>
            <person name="Holt R.A."/>
            <person name="Jennings D."/>
            <person name="Kraft C.L."/>
            <person name="Lu F."/>
            <person name="Nguyen T."/>
            <person name="Nusskern D.R."/>
            <person name="Pfannkoch C.M."/>
            <person name="Sitter C."/>
            <person name="Sutton G.G."/>
            <person name="Venter J.C."/>
            <person name="Wang Z."/>
            <person name="Woodage T."/>
            <person name="Zheng X.H."/>
            <person name="Zhong F."/>
        </authorList>
    </citation>
    <scope>NUCLEOTIDE SEQUENCE [LARGE SCALE GENOMIC DNA]</scope>
    <source>
        <strain>BN</strain>
        <strain evidence="2">Sprague-Dawley</strain>
    </source>
</reference>
<dbReference type="RGD" id="727828">
    <property type="gene designation" value="Adi1"/>
</dbReference>
<keyword evidence="1" id="KW-0560">Oxidoreductase</keyword>
<protein>
    <submittedName>
        <fullName evidence="1">Acireductone dioxygenase 1, isoform CRA_b</fullName>
    </submittedName>
</protein>
<accession>A6HB16</accession>
<organism evidence="1 2">
    <name type="scientific">Rattus norvegicus</name>
    <name type="common">Rat</name>
    <dbReference type="NCBI Taxonomy" id="10116"/>
    <lineage>
        <taxon>Eukaryota</taxon>
        <taxon>Metazoa</taxon>
        <taxon>Chordata</taxon>
        <taxon>Craniata</taxon>
        <taxon>Vertebrata</taxon>
        <taxon>Euteleostomi</taxon>
        <taxon>Mammalia</taxon>
        <taxon>Eutheria</taxon>
        <taxon>Euarchontoglires</taxon>
        <taxon>Glires</taxon>
        <taxon>Rodentia</taxon>
        <taxon>Myomorpha</taxon>
        <taxon>Muroidea</taxon>
        <taxon>Muridae</taxon>
        <taxon>Murinae</taxon>
        <taxon>Rattus</taxon>
    </lineage>
</organism>
<dbReference type="Proteomes" id="UP000234681">
    <property type="component" value="Chromosome 6"/>
</dbReference>
<evidence type="ECO:0000313" key="3">
    <source>
        <dbReference type="RGD" id="727828"/>
    </source>
</evidence>
<dbReference type="EMBL" id="CH473947">
    <property type="protein sequence ID" value="EDM03220.1"/>
    <property type="molecule type" value="Genomic_DNA"/>
</dbReference>
<dbReference type="AlphaFoldDB" id="A6HB16"/>
<sequence>MAALGICIFMHSQSSSSRRSFCRCQLGGGVETALWKRAVIPRTTNQMMFSSLSDIWVGKWGCCSSFFKLNYFNCMLTAKLYCTYVYIQYFSWFIKASNLDFYMILYVCT</sequence>
<evidence type="ECO:0000313" key="2">
    <source>
        <dbReference type="Proteomes" id="UP000234681"/>
    </source>
</evidence>
<dbReference type="GO" id="GO:0051213">
    <property type="term" value="F:dioxygenase activity"/>
    <property type="evidence" value="ECO:0007669"/>
    <property type="project" value="UniProtKB-KW"/>
</dbReference>
<evidence type="ECO:0000313" key="1">
    <source>
        <dbReference type="EMBL" id="EDM03220.1"/>
    </source>
</evidence>
<name>A6HB16_RAT</name>
<gene>
    <name evidence="1 3" type="primary">Adi1</name>
    <name evidence="1" type="ORF">rCG_62348</name>
</gene>
<keyword evidence="1" id="KW-0223">Dioxygenase</keyword>